<dbReference type="InterPro" id="IPR016169">
    <property type="entry name" value="FAD-bd_PCMH_sub2"/>
</dbReference>
<evidence type="ECO:0000313" key="7">
    <source>
        <dbReference type="Proteomes" id="UP000070539"/>
    </source>
</evidence>
<dbReference type="Pfam" id="PF00571">
    <property type="entry name" value="CBS"/>
    <property type="match status" value="2"/>
</dbReference>
<dbReference type="STRING" id="36847.CLNEO_12160"/>
<evidence type="ECO:0000259" key="5">
    <source>
        <dbReference type="PROSITE" id="PS51371"/>
    </source>
</evidence>
<dbReference type="InterPro" id="IPR036318">
    <property type="entry name" value="FAD-bd_PCMH-like_sf"/>
</dbReference>
<keyword evidence="4" id="KW-0472">Membrane</keyword>
<dbReference type="PANTHER" id="PTHR22777">
    <property type="entry name" value="HEMOLYSIN-RELATED"/>
    <property type="match status" value="1"/>
</dbReference>
<dbReference type="PROSITE" id="PS51371">
    <property type="entry name" value="CBS"/>
    <property type="match status" value="2"/>
</dbReference>
<evidence type="ECO:0000256" key="2">
    <source>
        <dbReference type="ARBA" id="ARBA00023122"/>
    </source>
</evidence>
<dbReference type="GO" id="GO:0050660">
    <property type="term" value="F:flavin adenine dinucleotide binding"/>
    <property type="evidence" value="ECO:0007669"/>
    <property type="project" value="InterPro"/>
</dbReference>
<dbReference type="Gene3D" id="3.30.465.10">
    <property type="match status" value="1"/>
</dbReference>
<comment type="caution">
    <text evidence="6">The sequence shown here is derived from an EMBL/GenBank/DDBJ whole genome shotgun (WGS) entry which is preliminary data.</text>
</comment>
<dbReference type="FunFam" id="3.10.580.10:FF:000002">
    <property type="entry name" value="Magnesium/cobalt efflux protein CorC"/>
    <property type="match status" value="1"/>
</dbReference>
<dbReference type="RefSeq" id="WP_066086032.1">
    <property type="nucleotide sequence ID" value="NZ_LRVM01000003.1"/>
</dbReference>
<dbReference type="InterPro" id="IPR000644">
    <property type="entry name" value="CBS_dom"/>
</dbReference>
<dbReference type="Pfam" id="PF03471">
    <property type="entry name" value="CorC_HlyC"/>
    <property type="match status" value="1"/>
</dbReference>
<protein>
    <submittedName>
        <fullName evidence="6">Hemolysin C</fullName>
    </submittedName>
</protein>
<dbReference type="SUPFAM" id="SSF56176">
    <property type="entry name" value="FAD-binding/transporter-associated domain-like"/>
    <property type="match status" value="1"/>
</dbReference>
<accession>A0A136WFG7</accession>
<reference evidence="6 7" key="1">
    <citation type="submission" date="2016-01" db="EMBL/GenBank/DDBJ databases">
        <title>Genome sequence of Clostridium neopropionicum X4, DSM-3847.</title>
        <authorList>
            <person name="Poehlein A."/>
            <person name="Beck M.H."/>
            <person name="Bengelsdorf F.R."/>
            <person name="Daniel R."/>
            <person name="Duerre P."/>
        </authorList>
    </citation>
    <scope>NUCLEOTIDE SEQUENCE [LARGE SCALE GENOMIC DNA]</scope>
    <source>
        <strain evidence="6 7">DSM-3847</strain>
    </source>
</reference>
<evidence type="ECO:0000256" key="3">
    <source>
        <dbReference type="PROSITE-ProRule" id="PRU00703"/>
    </source>
</evidence>
<dbReference type="GO" id="GO:0005886">
    <property type="term" value="C:plasma membrane"/>
    <property type="evidence" value="ECO:0007669"/>
    <property type="project" value="TreeGrafter"/>
</dbReference>
<dbReference type="InterPro" id="IPR046342">
    <property type="entry name" value="CBS_dom_sf"/>
</dbReference>
<proteinExistence type="predicted"/>
<organism evidence="6 7">
    <name type="scientific">Anaerotignum neopropionicum</name>
    <dbReference type="NCBI Taxonomy" id="36847"/>
    <lineage>
        <taxon>Bacteria</taxon>
        <taxon>Bacillati</taxon>
        <taxon>Bacillota</taxon>
        <taxon>Clostridia</taxon>
        <taxon>Lachnospirales</taxon>
        <taxon>Anaerotignaceae</taxon>
        <taxon>Anaerotignum</taxon>
    </lineage>
</organism>
<dbReference type="PATRIC" id="fig|36847.3.peg.1410"/>
<sequence>MGTVIGLVISIILNIVLLFFLWKMEGAKKRAIITEEGIRMMVDAGGDNGSIDETEKNMINNIFELGNTYVGEIATHRTDIVAIPYDASFIEIVKVIAEEKYSRIVVYHDNIDNIIGLFHVKDMVKFFLSEDHDKNNFDLKEILKKPYFVPFSKKTDELFREMQRDKVHMAIIIDEYGGTAGLVTMEDLIEEIVGNIFDEYDLEEEEDICIVDENIYRIYGTTDLTDVEDLLEISFEDGENYDTLGGYLIGQLGRIPEEEETPEIAVGNWLFRIENIEEKRIEKVLALRLETPEDVTNEKE</sequence>
<feature type="transmembrane region" description="Helical" evidence="4">
    <location>
        <begin position="6"/>
        <end position="22"/>
    </location>
</feature>
<dbReference type="PANTHER" id="PTHR22777:SF17">
    <property type="entry name" value="UPF0053 PROTEIN SLL0260"/>
    <property type="match status" value="1"/>
</dbReference>
<feature type="domain" description="CBS" evidence="5">
    <location>
        <begin position="142"/>
        <end position="199"/>
    </location>
</feature>
<keyword evidence="4" id="KW-1133">Transmembrane helix</keyword>
<keyword evidence="7" id="KW-1185">Reference proteome</keyword>
<dbReference type="Gene3D" id="3.10.580.10">
    <property type="entry name" value="CBS-domain"/>
    <property type="match status" value="1"/>
</dbReference>
<dbReference type="SUPFAM" id="SSF54631">
    <property type="entry name" value="CBS-domain pair"/>
    <property type="match status" value="1"/>
</dbReference>
<gene>
    <name evidence="6" type="primary">tlyC</name>
    <name evidence="6" type="ORF">CLNEO_12160</name>
</gene>
<keyword evidence="1" id="KW-0677">Repeat</keyword>
<evidence type="ECO:0000313" key="6">
    <source>
        <dbReference type="EMBL" id="KXL53245.1"/>
    </source>
</evidence>
<name>A0A136WFG7_9FIRM</name>
<dbReference type="InterPro" id="IPR044751">
    <property type="entry name" value="Ion_transp-like_CBS"/>
</dbReference>
<dbReference type="Proteomes" id="UP000070539">
    <property type="component" value="Unassembled WGS sequence"/>
</dbReference>
<evidence type="ECO:0000256" key="1">
    <source>
        <dbReference type="ARBA" id="ARBA00022737"/>
    </source>
</evidence>
<keyword evidence="4" id="KW-0812">Transmembrane</keyword>
<feature type="domain" description="CBS" evidence="5">
    <location>
        <begin position="74"/>
        <end position="134"/>
    </location>
</feature>
<dbReference type="InterPro" id="IPR005170">
    <property type="entry name" value="Transptr-assoc_dom"/>
</dbReference>
<dbReference type="CDD" id="cd04590">
    <property type="entry name" value="CBS_pair_CorC_HlyC_assoc"/>
    <property type="match status" value="1"/>
</dbReference>
<dbReference type="AlphaFoldDB" id="A0A136WFG7"/>
<keyword evidence="2 3" id="KW-0129">CBS domain</keyword>
<evidence type="ECO:0000256" key="4">
    <source>
        <dbReference type="SAM" id="Phobius"/>
    </source>
</evidence>
<dbReference type="EMBL" id="LRVM01000003">
    <property type="protein sequence ID" value="KXL53245.1"/>
    <property type="molecule type" value="Genomic_DNA"/>
</dbReference>
<dbReference type="SMART" id="SM01091">
    <property type="entry name" value="CorC_HlyC"/>
    <property type="match status" value="1"/>
</dbReference>